<feature type="non-terminal residue" evidence="2">
    <location>
        <position position="1"/>
    </location>
</feature>
<feature type="non-terminal residue" evidence="2">
    <location>
        <position position="72"/>
    </location>
</feature>
<evidence type="ECO:0000313" key="2">
    <source>
        <dbReference type="EMBL" id="KAH8359071.1"/>
    </source>
</evidence>
<keyword evidence="1" id="KW-0175">Coiled coil</keyword>
<protein>
    <submittedName>
        <fullName evidence="2">Uncharacterized protein</fullName>
    </submittedName>
</protein>
<sequence>TVEKHFEDLLSKVSQLKSEMTEQESMLKQLNTDVMAKISELNDTSLNQFKFIAQMLIDSQTIHYRAMNQQRL</sequence>
<keyword evidence="3" id="KW-1185">Reference proteome</keyword>
<dbReference type="EMBL" id="JAJJHW010003409">
    <property type="protein sequence ID" value="KAH8359071.1"/>
    <property type="molecule type" value="Genomic_DNA"/>
</dbReference>
<organism evidence="2 3">
    <name type="scientific">Drosophila rubida</name>
    <dbReference type="NCBI Taxonomy" id="30044"/>
    <lineage>
        <taxon>Eukaryota</taxon>
        <taxon>Metazoa</taxon>
        <taxon>Ecdysozoa</taxon>
        <taxon>Arthropoda</taxon>
        <taxon>Hexapoda</taxon>
        <taxon>Insecta</taxon>
        <taxon>Pterygota</taxon>
        <taxon>Neoptera</taxon>
        <taxon>Endopterygota</taxon>
        <taxon>Diptera</taxon>
        <taxon>Brachycera</taxon>
        <taxon>Muscomorpha</taxon>
        <taxon>Ephydroidea</taxon>
        <taxon>Drosophilidae</taxon>
        <taxon>Drosophila</taxon>
    </lineage>
</organism>
<gene>
    <name evidence="2" type="ORF">KR093_004121</name>
</gene>
<evidence type="ECO:0000313" key="3">
    <source>
        <dbReference type="Proteomes" id="UP001200034"/>
    </source>
</evidence>
<accession>A0AAD4JUQ1</accession>
<proteinExistence type="predicted"/>
<evidence type="ECO:0000256" key="1">
    <source>
        <dbReference type="SAM" id="Coils"/>
    </source>
</evidence>
<reference evidence="2" key="1">
    <citation type="journal article" date="2021" name="Mol. Ecol. Resour.">
        <title>Phylogenomic analyses of the genus Drosophila reveals genomic signals of climate adaptation.</title>
        <authorList>
            <person name="Li F."/>
            <person name="Rane R.V."/>
            <person name="Luria V."/>
            <person name="Xiong Z."/>
            <person name="Chen J."/>
            <person name="Li Z."/>
            <person name="Catullo R.A."/>
            <person name="Griffin P.C."/>
            <person name="Schiffer M."/>
            <person name="Pearce S."/>
            <person name="Lee S.F."/>
            <person name="McElroy K."/>
            <person name="Stocker A."/>
            <person name="Shirriffs J."/>
            <person name="Cockerell F."/>
            <person name="Coppin C."/>
            <person name="Sgro C.M."/>
            <person name="Karger A."/>
            <person name="Cain J.W."/>
            <person name="Weber J.A."/>
            <person name="Santpere G."/>
            <person name="Kirschner M.W."/>
            <person name="Hoffmann A.A."/>
            <person name="Oakeshott J.G."/>
            <person name="Zhang G."/>
        </authorList>
    </citation>
    <scope>NUCLEOTIDE SEQUENCE</scope>
    <source>
        <strain evidence="2">BGI-SZ-2011g</strain>
    </source>
</reference>
<dbReference type="Proteomes" id="UP001200034">
    <property type="component" value="Unassembled WGS sequence"/>
</dbReference>
<feature type="coiled-coil region" evidence="1">
    <location>
        <begin position="6"/>
        <end position="33"/>
    </location>
</feature>
<dbReference type="AlphaFoldDB" id="A0AAD4JUQ1"/>
<comment type="caution">
    <text evidence="2">The sequence shown here is derived from an EMBL/GenBank/DDBJ whole genome shotgun (WGS) entry which is preliminary data.</text>
</comment>
<name>A0AAD4JUQ1_9MUSC</name>